<reference evidence="3" key="2">
    <citation type="submission" date="2025-09" db="UniProtKB">
        <authorList>
            <consortium name="Ensembl"/>
        </authorList>
    </citation>
    <scope>IDENTIFICATION</scope>
</reference>
<name>A0A3Q3XQZ4_MOLML</name>
<dbReference type="CDD" id="cd00042">
    <property type="entry name" value="CY"/>
    <property type="match status" value="1"/>
</dbReference>
<dbReference type="Ensembl" id="ENSMMOT00000028407.1">
    <property type="protein sequence ID" value="ENSMMOP00000027931.1"/>
    <property type="gene ID" value="ENSMMOG00000021118.1"/>
</dbReference>
<keyword evidence="4" id="KW-1185">Reference proteome</keyword>
<accession>A0A3Q3XQZ4</accession>
<dbReference type="Proteomes" id="UP000261620">
    <property type="component" value="Unplaced"/>
</dbReference>
<evidence type="ECO:0000313" key="4">
    <source>
        <dbReference type="Proteomes" id="UP000261620"/>
    </source>
</evidence>
<feature type="domain" description="Cystatin" evidence="2">
    <location>
        <begin position="33"/>
        <end position="139"/>
    </location>
</feature>
<sequence>MESACLCVHRNLLFMVINEHIDELQSFHFKKVPLLGGWFERTPESLEVQEAAQHAVKTFNTISKSKKMFKLVSVTAAQTQVTNVINFKIDAILGKTKCLKTENHDLSSCSLDRKVRMCRFEVTFNPRNNKHELQGHDCTKVERKV</sequence>
<evidence type="ECO:0000259" key="2">
    <source>
        <dbReference type="SMART" id="SM00043"/>
    </source>
</evidence>
<protein>
    <recommendedName>
        <fullName evidence="2">Cystatin domain-containing protein</fullName>
    </recommendedName>
</protein>
<dbReference type="SMART" id="SM00043">
    <property type="entry name" value="CY"/>
    <property type="match status" value="1"/>
</dbReference>
<evidence type="ECO:0000256" key="1">
    <source>
        <dbReference type="ARBA" id="ARBA00009403"/>
    </source>
</evidence>
<dbReference type="InterPro" id="IPR000010">
    <property type="entry name" value="Cystatin_dom"/>
</dbReference>
<dbReference type="PANTHER" id="PTHR46186">
    <property type="entry name" value="CYSTATIN"/>
    <property type="match status" value="1"/>
</dbReference>
<dbReference type="GO" id="GO:0005737">
    <property type="term" value="C:cytoplasm"/>
    <property type="evidence" value="ECO:0007669"/>
    <property type="project" value="TreeGrafter"/>
</dbReference>
<dbReference type="PANTHER" id="PTHR46186:SF13">
    <property type="entry name" value="SI:BUSM1-57F23.1"/>
    <property type="match status" value="1"/>
</dbReference>
<comment type="similarity">
    <text evidence="1">Belongs to the cystatin family.</text>
</comment>
<dbReference type="AlphaFoldDB" id="A0A3Q3XQZ4"/>
<organism evidence="3 4">
    <name type="scientific">Mola mola</name>
    <name type="common">Ocean sunfish</name>
    <name type="synonym">Tetraodon mola</name>
    <dbReference type="NCBI Taxonomy" id="94237"/>
    <lineage>
        <taxon>Eukaryota</taxon>
        <taxon>Metazoa</taxon>
        <taxon>Chordata</taxon>
        <taxon>Craniata</taxon>
        <taxon>Vertebrata</taxon>
        <taxon>Euteleostomi</taxon>
        <taxon>Actinopterygii</taxon>
        <taxon>Neopterygii</taxon>
        <taxon>Teleostei</taxon>
        <taxon>Neoteleostei</taxon>
        <taxon>Acanthomorphata</taxon>
        <taxon>Eupercaria</taxon>
        <taxon>Tetraodontiformes</taxon>
        <taxon>Molidae</taxon>
        <taxon>Mola</taxon>
    </lineage>
</organism>
<dbReference type="Gene3D" id="3.10.450.10">
    <property type="match status" value="1"/>
</dbReference>
<reference evidence="3" key="1">
    <citation type="submission" date="2025-08" db="UniProtKB">
        <authorList>
            <consortium name="Ensembl"/>
        </authorList>
    </citation>
    <scope>IDENTIFICATION</scope>
</reference>
<dbReference type="SUPFAM" id="SSF54403">
    <property type="entry name" value="Cystatin/monellin"/>
    <property type="match status" value="1"/>
</dbReference>
<dbReference type="GO" id="GO:0031982">
    <property type="term" value="C:vesicle"/>
    <property type="evidence" value="ECO:0007669"/>
    <property type="project" value="TreeGrafter"/>
</dbReference>
<proteinExistence type="inferred from homology"/>
<dbReference type="Pfam" id="PF00031">
    <property type="entry name" value="Cystatin"/>
    <property type="match status" value="1"/>
</dbReference>
<dbReference type="GO" id="GO:0005615">
    <property type="term" value="C:extracellular space"/>
    <property type="evidence" value="ECO:0007669"/>
    <property type="project" value="TreeGrafter"/>
</dbReference>
<evidence type="ECO:0000313" key="3">
    <source>
        <dbReference type="Ensembl" id="ENSMMOP00000027931.1"/>
    </source>
</evidence>
<dbReference type="InterPro" id="IPR046350">
    <property type="entry name" value="Cystatin_sf"/>
</dbReference>
<dbReference type="GO" id="GO:0004869">
    <property type="term" value="F:cysteine-type endopeptidase inhibitor activity"/>
    <property type="evidence" value="ECO:0007669"/>
    <property type="project" value="InterPro"/>
</dbReference>